<evidence type="ECO:0008006" key="4">
    <source>
        <dbReference type="Google" id="ProtNLM"/>
    </source>
</evidence>
<evidence type="ECO:0000313" key="2">
    <source>
        <dbReference type="EMBL" id="KKU15571.1"/>
    </source>
</evidence>
<protein>
    <recommendedName>
        <fullName evidence="4">LTD domain-containing protein</fullName>
    </recommendedName>
</protein>
<reference evidence="2 3" key="1">
    <citation type="journal article" date="2015" name="Nature">
        <title>rRNA introns, odd ribosomes, and small enigmatic genomes across a large radiation of phyla.</title>
        <authorList>
            <person name="Brown C.T."/>
            <person name="Hug L.A."/>
            <person name="Thomas B.C."/>
            <person name="Sharon I."/>
            <person name="Castelle C.J."/>
            <person name="Singh A."/>
            <person name="Wilkins M.J."/>
            <person name="Williams K.H."/>
            <person name="Banfield J.F."/>
        </authorList>
    </citation>
    <scope>NUCLEOTIDE SEQUENCE [LARGE SCALE GENOMIC DNA]</scope>
</reference>
<accession>A0A0G1N4P1</accession>
<gene>
    <name evidence="2" type="ORF">UX22_C0007G0029</name>
</gene>
<dbReference type="EMBL" id="LCLJ01000007">
    <property type="protein sequence ID" value="KKU15571.1"/>
    <property type="molecule type" value="Genomic_DNA"/>
</dbReference>
<name>A0A0G1N4P1_9BACT</name>
<evidence type="ECO:0000313" key="3">
    <source>
        <dbReference type="Proteomes" id="UP000034727"/>
    </source>
</evidence>
<feature type="region of interest" description="Disordered" evidence="1">
    <location>
        <begin position="46"/>
        <end position="83"/>
    </location>
</feature>
<dbReference type="AlphaFoldDB" id="A0A0G1N4P1"/>
<proteinExistence type="predicted"/>
<evidence type="ECO:0000256" key="1">
    <source>
        <dbReference type="SAM" id="MobiDB-lite"/>
    </source>
</evidence>
<dbReference type="Proteomes" id="UP000034727">
    <property type="component" value="Unassembled WGS sequence"/>
</dbReference>
<comment type="caution">
    <text evidence="2">The sequence shown here is derived from an EMBL/GenBank/DDBJ whole genome shotgun (WGS) entry which is preliminary data.</text>
</comment>
<organism evidence="2 3">
    <name type="scientific">Candidatus Jorgensenbacteria bacterium GW2011_GWA2_45_9</name>
    <dbReference type="NCBI Taxonomy" id="1618663"/>
    <lineage>
        <taxon>Bacteria</taxon>
        <taxon>Candidatus Joergenseniibacteriota</taxon>
    </lineage>
</organism>
<feature type="compositionally biased region" description="Polar residues" evidence="1">
    <location>
        <begin position="50"/>
        <end position="68"/>
    </location>
</feature>
<sequence>MKIFVIVLIIILIVAGVVYSVGRSFKGKINFNNLLLLRPTSSRPVALQPATGSETNGENGSKSTSTSAKPDKTAQKATTAEPVPPSGFKVADLSLFYKKVSVSGFTRPSYTTSRVGKFTLRTSLKDGDEPIDITGWKIKGNRGGEVYVPQAIANYTPSASFTNSDIILGQGGSVSVYSNRSALGKNLRLNKCIGYLNNRYLFSPKLPSNCPSIDVKQSVTFSGECQSFLKAINRCEEPSAADKNRFTGPADAECRTFLDTLNYGGCYEKHKLDADFQSKEWRVWLDDEMPFDTQHDRLILFDKSGKVVNEYVY</sequence>